<feature type="region of interest" description="Disordered" evidence="8">
    <location>
        <begin position="932"/>
        <end position="1032"/>
    </location>
</feature>
<keyword evidence="6" id="KW-0067">ATP-binding</keyword>
<dbReference type="Gene3D" id="3.30.30.30">
    <property type="match status" value="1"/>
</dbReference>
<dbReference type="GO" id="GO:0140662">
    <property type="term" value="F:ATP-dependent protein folding chaperone"/>
    <property type="evidence" value="ECO:0007669"/>
    <property type="project" value="InterPro"/>
</dbReference>
<dbReference type="InterPro" id="IPR043129">
    <property type="entry name" value="ATPase_NBD"/>
</dbReference>
<feature type="compositionally biased region" description="Low complexity" evidence="8">
    <location>
        <begin position="624"/>
        <end position="647"/>
    </location>
</feature>
<dbReference type="CDD" id="cd10230">
    <property type="entry name" value="ASKHA_NBD_HSP70_HYOU1"/>
    <property type="match status" value="1"/>
</dbReference>
<proteinExistence type="inferred from homology"/>
<reference evidence="9 10" key="1">
    <citation type="submission" date="2018-05" db="EMBL/GenBank/DDBJ databases">
        <title>Draft genome sequence of Scytalidium lignicola DSM 105466, a ubiquitous saprotrophic fungus.</title>
        <authorList>
            <person name="Buettner E."/>
            <person name="Gebauer A.M."/>
            <person name="Hofrichter M."/>
            <person name="Liers C."/>
            <person name="Kellner H."/>
        </authorList>
    </citation>
    <scope>NUCLEOTIDE SEQUENCE [LARGE SCALE GENOMIC DNA]</scope>
    <source>
        <strain evidence="9 10">DSM 105466</strain>
    </source>
</reference>
<keyword evidence="10" id="KW-1185">Reference proteome</keyword>
<dbReference type="SUPFAM" id="SSF53067">
    <property type="entry name" value="Actin-like ATPase domain"/>
    <property type="match status" value="2"/>
</dbReference>
<comment type="subcellular location">
    <subcellularLocation>
        <location evidence="1">Endoplasmic reticulum lumen</location>
    </subcellularLocation>
</comment>
<dbReference type="Proteomes" id="UP000258309">
    <property type="component" value="Unassembled WGS sequence"/>
</dbReference>
<dbReference type="FunFam" id="3.90.640.10:FF:000039">
    <property type="entry name" value="Hsp70 family chaperone Lhs1/Orp150"/>
    <property type="match status" value="1"/>
</dbReference>
<dbReference type="Gene3D" id="1.20.1270.10">
    <property type="match status" value="1"/>
</dbReference>
<feature type="non-terminal residue" evidence="9">
    <location>
        <position position="1"/>
    </location>
</feature>
<keyword evidence="7" id="KW-0143">Chaperone</keyword>
<organism evidence="9 10">
    <name type="scientific">Scytalidium lignicola</name>
    <name type="common">Hyphomycete</name>
    <dbReference type="NCBI Taxonomy" id="5539"/>
    <lineage>
        <taxon>Eukaryota</taxon>
        <taxon>Fungi</taxon>
        <taxon>Dikarya</taxon>
        <taxon>Ascomycota</taxon>
        <taxon>Pezizomycotina</taxon>
        <taxon>Leotiomycetes</taxon>
        <taxon>Leotiomycetes incertae sedis</taxon>
        <taxon>Scytalidium</taxon>
    </lineage>
</organism>
<dbReference type="OrthoDB" id="10262720at2759"/>
<dbReference type="GO" id="GO:0034663">
    <property type="term" value="C:endoplasmic reticulum chaperone complex"/>
    <property type="evidence" value="ECO:0007669"/>
    <property type="project" value="TreeGrafter"/>
</dbReference>
<feature type="compositionally biased region" description="Basic and acidic residues" evidence="8">
    <location>
        <begin position="940"/>
        <end position="950"/>
    </location>
</feature>
<dbReference type="FunFam" id="3.30.30.30:FF:000004">
    <property type="entry name" value="hypoxia up-regulated protein 1"/>
    <property type="match status" value="1"/>
</dbReference>
<accession>A0A3E2HER1</accession>
<feature type="compositionally biased region" description="Low complexity" evidence="8">
    <location>
        <begin position="852"/>
        <end position="865"/>
    </location>
</feature>
<comment type="caution">
    <text evidence="9">The sequence shown here is derived from an EMBL/GenBank/DDBJ whole genome shotgun (WGS) entry which is preliminary data.</text>
</comment>
<dbReference type="FunFam" id="3.30.420.40:FF:000084">
    <property type="entry name" value="Heat shock protein 17"/>
    <property type="match status" value="1"/>
</dbReference>
<dbReference type="Gene3D" id="3.90.640.10">
    <property type="entry name" value="Actin, Chain A, domain 4"/>
    <property type="match status" value="1"/>
</dbReference>
<dbReference type="STRING" id="5539.A0A3E2HER1"/>
<evidence type="ECO:0000256" key="5">
    <source>
        <dbReference type="ARBA" id="ARBA00022824"/>
    </source>
</evidence>
<evidence type="ECO:0000256" key="6">
    <source>
        <dbReference type="ARBA" id="ARBA00022840"/>
    </source>
</evidence>
<dbReference type="PANTHER" id="PTHR45639">
    <property type="entry name" value="HSC70CB, ISOFORM G-RELATED"/>
    <property type="match status" value="1"/>
</dbReference>
<dbReference type="InterPro" id="IPR013126">
    <property type="entry name" value="Hsp_70_fam"/>
</dbReference>
<dbReference type="GO" id="GO:0030968">
    <property type="term" value="P:endoplasmic reticulum unfolded protein response"/>
    <property type="evidence" value="ECO:0007669"/>
    <property type="project" value="TreeGrafter"/>
</dbReference>
<evidence type="ECO:0000256" key="2">
    <source>
        <dbReference type="ARBA" id="ARBA00007381"/>
    </source>
</evidence>
<evidence type="ECO:0000256" key="7">
    <source>
        <dbReference type="ARBA" id="ARBA00023186"/>
    </source>
</evidence>
<dbReference type="GO" id="GO:0005524">
    <property type="term" value="F:ATP binding"/>
    <property type="evidence" value="ECO:0007669"/>
    <property type="project" value="UniProtKB-KW"/>
</dbReference>
<dbReference type="PANTHER" id="PTHR45639:SF3">
    <property type="entry name" value="HYPOXIA UP-REGULATED PROTEIN 1"/>
    <property type="match status" value="1"/>
</dbReference>
<evidence type="ECO:0000313" key="9">
    <source>
        <dbReference type="EMBL" id="RFU31908.1"/>
    </source>
</evidence>
<dbReference type="FunFam" id="1.20.1270.10:FF:000002">
    <property type="entry name" value="Heat shock 70 kDa protein 4"/>
    <property type="match status" value="1"/>
</dbReference>
<name>A0A3E2HER1_SCYLI</name>
<feature type="compositionally biased region" description="Low complexity" evidence="8">
    <location>
        <begin position="826"/>
        <end position="838"/>
    </location>
</feature>
<evidence type="ECO:0000256" key="8">
    <source>
        <dbReference type="SAM" id="MobiDB-lite"/>
    </source>
</evidence>
<dbReference type="Pfam" id="PF00012">
    <property type="entry name" value="HSP70"/>
    <property type="match status" value="1"/>
</dbReference>
<dbReference type="GO" id="GO:0005788">
    <property type="term" value="C:endoplasmic reticulum lumen"/>
    <property type="evidence" value="ECO:0007669"/>
    <property type="project" value="UniProtKB-SubCell"/>
</dbReference>
<dbReference type="SUPFAM" id="SSF100934">
    <property type="entry name" value="Heat shock protein 70kD (HSP70), C-terminal subdomain"/>
    <property type="match status" value="1"/>
</dbReference>
<evidence type="ECO:0000256" key="4">
    <source>
        <dbReference type="ARBA" id="ARBA00022741"/>
    </source>
</evidence>
<keyword evidence="3" id="KW-0732">Signal</keyword>
<gene>
    <name evidence="9" type="ORF">B7463_g4402</name>
</gene>
<protein>
    <submittedName>
        <fullName evidence="9">Uncharacterized protein</fullName>
    </submittedName>
</protein>
<dbReference type="OMA" id="SRTPMIQ"/>
<keyword evidence="5" id="KW-0256">Endoplasmic reticulum</keyword>
<evidence type="ECO:0000256" key="3">
    <source>
        <dbReference type="ARBA" id="ARBA00022729"/>
    </source>
</evidence>
<sequence length="1032" mass="112725">MGTSTPRNLRSIFSSPILAICLFYLFSSTALAASAVLGVDFGTEYIKATLVKPGIPLEIVLTKDSRRKEASAVSFKPYKNPQIGKFPERVYGSDAMSLSARFPGDVYPNLKTLLGLPADNSLVTEYSSRHPALQLETETIRGTAAFKSKAFAVDEAAWTVEEILAMELQSIQKNAEELAGKGSSVKSVVITIPPFYTTEEKKAVELAAQLAGLQVLEMISDGLAVGLNYATTRTFPSVSKGEKPEYHMVFDMGAGSTKATILRFQARNVKDVGKFNKTIQEVQVLGSGWDRTLGGDSLNAVIVDDIIAQFVASPAAKSVSPSVEAVKGHGRAIAKLWKEAERLRQVLSANANTQASFEGLYEDIDFRYRITRDGFEKLAESHAARVAGPIQKALDMAGMSISEIDSIILHGGANRTPFVQKELEKLLGGPDKLRSNVNSDEAAAFGAGFRGATLSPSFKVKEIRPYEAAEYAAGIKWINTNGKPQHQRFWQPTSLLAAEKQFSFKNQEDFTIAFYQQVPSSENVSPGSEEKETFSVTTTNLTASVAHLKEKFECADSDINLRISTQLSRVDGQPEITKLSVECEVDEKATMADTVKGLFGFGKKDQAPLEESEEAENIKESTSESKTTSSSTTSASESASASASASTKDAKDSKSKPSKRLEVINIAYTTEIKGYPQLPPEEIVRMKGRLSAFDDSDRSRRLREEALNLLEGFTYRVRDLLDNDGFVAAATDAEKAELEAKSKAASDWIYSGGHDASREELKSRLKEMKDIVNPIEKRKAEAAERPKAIENIHKTLNQTKGFIEGIKSEIARFEERSSSWEAKQASSTVTTSSSASPESTKEFEGLEDEDPTATTTAPAGEESAPIPIYTMDDITKAIELYDATMKWLEEKLPEQENLPLNADPVILVKDLAARTKELEDIGVEILMKSMRKPYTNTKPPKKDKGSEKKSTKSKTKKGGKSKTASAKDAEQSIDPNDPRFINIDGEGDIEEQIRKAFDAHKAAESGKEGAKSQDEAVPTESAESPEKSHDEL</sequence>
<dbReference type="EMBL" id="NCSJ02000065">
    <property type="protein sequence ID" value="RFU31908.1"/>
    <property type="molecule type" value="Genomic_DNA"/>
</dbReference>
<feature type="non-terminal residue" evidence="9">
    <location>
        <position position="1032"/>
    </location>
</feature>
<evidence type="ECO:0000256" key="1">
    <source>
        <dbReference type="ARBA" id="ARBA00004319"/>
    </source>
</evidence>
<comment type="similarity">
    <text evidence="2">Belongs to the heat shock protein 70 family.</text>
</comment>
<dbReference type="AlphaFoldDB" id="A0A3E2HER1"/>
<dbReference type="PRINTS" id="PR00301">
    <property type="entry name" value="HEATSHOCK70"/>
</dbReference>
<feature type="compositionally biased region" description="Basic residues" evidence="8">
    <location>
        <begin position="951"/>
        <end position="960"/>
    </location>
</feature>
<feature type="region of interest" description="Disordered" evidence="8">
    <location>
        <begin position="817"/>
        <end position="867"/>
    </location>
</feature>
<feature type="compositionally biased region" description="Basic and acidic residues" evidence="8">
    <location>
        <begin position="991"/>
        <end position="1014"/>
    </location>
</feature>
<feature type="region of interest" description="Disordered" evidence="8">
    <location>
        <begin position="606"/>
        <end position="656"/>
    </location>
</feature>
<evidence type="ECO:0000313" key="10">
    <source>
        <dbReference type="Proteomes" id="UP000258309"/>
    </source>
</evidence>
<keyword evidence="4" id="KW-0547">Nucleotide-binding</keyword>
<dbReference type="InterPro" id="IPR029048">
    <property type="entry name" value="HSP70_C_sf"/>
</dbReference>
<dbReference type="Gene3D" id="3.30.420.40">
    <property type="match status" value="2"/>
</dbReference>